<dbReference type="Proteomes" id="UP000532746">
    <property type="component" value="Unassembled WGS sequence"/>
</dbReference>
<evidence type="ECO:0000313" key="5">
    <source>
        <dbReference type="Proteomes" id="UP000532746"/>
    </source>
</evidence>
<dbReference type="SUPFAM" id="SSF55729">
    <property type="entry name" value="Acyl-CoA N-acyltransferases (Nat)"/>
    <property type="match status" value="1"/>
</dbReference>
<comment type="caution">
    <text evidence="4">The sequence shown here is derived from an EMBL/GenBank/DDBJ whole genome shotgun (WGS) entry which is preliminary data.</text>
</comment>
<evidence type="ECO:0000313" key="4">
    <source>
        <dbReference type="EMBL" id="MBB6059670.1"/>
    </source>
</evidence>
<keyword evidence="5" id="KW-1185">Reference proteome</keyword>
<keyword evidence="4" id="KW-0687">Ribonucleoprotein</keyword>
<name>A0A7W9T2A7_9BACT</name>
<reference evidence="4 5" key="1">
    <citation type="submission" date="2020-08" db="EMBL/GenBank/DDBJ databases">
        <title>Genomic Encyclopedia of Type Strains, Phase IV (KMG-IV): sequencing the most valuable type-strain genomes for metagenomic binning, comparative biology and taxonomic classification.</title>
        <authorList>
            <person name="Goeker M."/>
        </authorList>
    </citation>
    <scope>NUCLEOTIDE SEQUENCE [LARGE SCALE GENOMIC DNA]</scope>
    <source>
        <strain evidence="4 5">DSM 26718</strain>
    </source>
</reference>
<dbReference type="InterPro" id="IPR016181">
    <property type="entry name" value="Acyl_CoA_acyltransferase"/>
</dbReference>
<dbReference type="PROSITE" id="PS51186">
    <property type="entry name" value="GNAT"/>
    <property type="match status" value="1"/>
</dbReference>
<keyword evidence="1" id="KW-0808">Transferase</keyword>
<dbReference type="EMBL" id="JACHGG010000003">
    <property type="protein sequence ID" value="MBB6059670.1"/>
    <property type="molecule type" value="Genomic_DNA"/>
</dbReference>
<feature type="domain" description="N-acetyltransferase" evidence="3">
    <location>
        <begin position="5"/>
        <end position="174"/>
    </location>
</feature>
<accession>A0A7W9T2A7</accession>
<dbReference type="GO" id="GO:0005840">
    <property type="term" value="C:ribosome"/>
    <property type="evidence" value="ECO:0007669"/>
    <property type="project" value="UniProtKB-KW"/>
</dbReference>
<dbReference type="RefSeq" id="WP_183403874.1">
    <property type="nucleotide sequence ID" value="NZ_JACHGG010000003.1"/>
</dbReference>
<keyword evidence="4" id="KW-0689">Ribosomal protein</keyword>
<dbReference type="PANTHER" id="PTHR43877">
    <property type="entry name" value="AMINOALKYLPHOSPHONATE N-ACETYLTRANSFERASE-RELATED-RELATED"/>
    <property type="match status" value="1"/>
</dbReference>
<evidence type="ECO:0000256" key="1">
    <source>
        <dbReference type="ARBA" id="ARBA00022679"/>
    </source>
</evidence>
<dbReference type="AlphaFoldDB" id="A0A7W9T2A7"/>
<dbReference type="GO" id="GO:0016747">
    <property type="term" value="F:acyltransferase activity, transferring groups other than amino-acyl groups"/>
    <property type="evidence" value="ECO:0007669"/>
    <property type="project" value="InterPro"/>
</dbReference>
<protein>
    <submittedName>
        <fullName evidence="4">Ribosomal protein S18 acetylase RimI-like enzyme</fullName>
    </submittedName>
</protein>
<dbReference type="Pfam" id="PF13673">
    <property type="entry name" value="Acetyltransf_10"/>
    <property type="match status" value="1"/>
</dbReference>
<gene>
    <name evidence="4" type="ORF">HNQ93_002530</name>
</gene>
<dbReference type="Gene3D" id="3.40.630.30">
    <property type="match status" value="1"/>
</dbReference>
<evidence type="ECO:0000256" key="2">
    <source>
        <dbReference type="ARBA" id="ARBA00023315"/>
    </source>
</evidence>
<evidence type="ECO:0000259" key="3">
    <source>
        <dbReference type="PROSITE" id="PS51186"/>
    </source>
</evidence>
<sequence length="177" mass="19688">MLTAPLLSEATDADLPDLLPLVNRAYRGDASRQGWTTEAHLLDGQRTDPDDLRELLHAPGATFLLARNPAGQLLGSVYLKNQLSDLYLGMLSVEPTQQDQGLGKHLLATAETHARQLSCTSILISVISVRAELLAWYERHGFRRTGETAAFPTDTRFGVPRQKLELLLLRKDLVKYK</sequence>
<organism evidence="4 5">
    <name type="scientific">Hymenobacter luteus</name>
    <dbReference type="NCBI Taxonomy" id="1411122"/>
    <lineage>
        <taxon>Bacteria</taxon>
        <taxon>Pseudomonadati</taxon>
        <taxon>Bacteroidota</taxon>
        <taxon>Cytophagia</taxon>
        <taxon>Cytophagales</taxon>
        <taxon>Hymenobacteraceae</taxon>
        <taxon>Hymenobacter</taxon>
    </lineage>
</organism>
<dbReference type="CDD" id="cd04301">
    <property type="entry name" value="NAT_SF"/>
    <property type="match status" value="1"/>
</dbReference>
<keyword evidence="2" id="KW-0012">Acyltransferase</keyword>
<dbReference type="InterPro" id="IPR050832">
    <property type="entry name" value="Bact_Acetyltransf"/>
</dbReference>
<dbReference type="InterPro" id="IPR000182">
    <property type="entry name" value="GNAT_dom"/>
</dbReference>
<proteinExistence type="predicted"/>